<organism evidence="9 10">
    <name type="scientific">Gordonia amarae NBRC 15530</name>
    <dbReference type="NCBI Taxonomy" id="1075090"/>
    <lineage>
        <taxon>Bacteria</taxon>
        <taxon>Bacillati</taxon>
        <taxon>Actinomycetota</taxon>
        <taxon>Actinomycetes</taxon>
        <taxon>Mycobacteriales</taxon>
        <taxon>Gordoniaceae</taxon>
        <taxon>Gordonia</taxon>
    </lineage>
</organism>
<dbReference type="PANTHER" id="PTHR33406">
    <property type="entry name" value="MEMBRANE PROTEIN MJ1562-RELATED"/>
    <property type="match status" value="1"/>
</dbReference>
<accession>G7GPW1</accession>
<gene>
    <name evidence="9" type="ORF">GOAMR_40_01260</name>
</gene>
<evidence type="ECO:0000259" key="8">
    <source>
        <dbReference type="Pfam" id="PF03176"/>
    </source>
</evidence>
<dbReference type="STRING" id="1075090.GOAMR_40_01260"/>
<evidence type="ECO:0000313" key="9">
    <source>
        <dbReference type="EMBL" id="GAB05636.1"/>
    </source>
</evidence>
<dbReference type="EMBL" id="BAED01000040">
    <property type="protein sequence ID" value="GAB05636.1"/>
    <property type="molecule type" value="Genomic_DNA"/>
</dbReference>
<evidence type="ECO:0000313" key="10">
    <source>
        <dbReference type="Proteomes" id="UP000006023"/>
    </source>
</evidence>
<comment type="subcellular location">
    <subcellularLocation>
        <location evidence="1">Cell membrane</location>
        <topology evidence="1">Multi-pass membrane protein</topology>
    </subcellularLocation>
</comment>
<comment type="caution">
    <text evidence="9">The sequence shown here is derived from an EMBL/GenBank/DDBJ whole genome shotgun (WGS) entry which is preliminary data.</text>
</comment>
<dbReference type="Proteomes" id="UP000006023">
    <property type="component" value="Unassembled WGS sequence"/>
</dbReference>
<evidence type="ECO:0000256" key="2">
    <source>
        <dbReference type="ARBA" id="ARBA00010157"/>
    </source>
</evidence>
<keyword evidence="10" id="KW-1185">Reference proteome</keyword>
<feature type="transmembrane region" description="Helical" evidence="7">
    <location>
        <begin position="523"/>
        <end position="543"/>
    </location>
</feature>
<dbReference type="PANTHER" id="PTHR33406:SF11">
    <property type="entry name" value="MEMBRANE PROTEIN SCO6666-RELATED"/>
    <property type="match status" value="1"/>
</dbReference>
<dbReference type="Gene3D" id="1.20.1640.10">
    <property type="entry name" value="Multidrug efflux transporter AcrB transmembrane domain"/>
    <property type="match status" value="2"/>
</dbReference>
<dbReference type="GO" id="GO:0005886">
    <property type="term" value="C:plasma membrane"/>
    <property type="evidence" value="ECO:0007669"/>
    <property type="project" value="UniProtKB-SubCell"/>
</dbReference>
<evidence type="ECO:0000256" key="3">
    <source>
        <dbReference type="ARBA" id="ARBA00022475"/>
    </source>
</evidence>
<dbReference type="eggNOG" id="COG2409">
    <property type="taxonomic scope" value="Bacteria"/>
</dbReference>
<dbReference type="InterPro" id="IPR050545">
    <property type="entry name" value="Mycobact_MmpL"/>
</dbReference>
<feature type="transmembrane region" description="Helical" evidence="7">
    <location>
        <begin position="354"/>
        <end position="378"/>
    </location>
</feature>
<evidence type="ECO:0000256" key="5">
    <source>
        <dbReference type="ARBA" id="ARBA00022989"/>
    </source>
</evidence>
<name>G7GPW1_9ACTN</name>
<feature type="transmembrane region" description="Helical" evidence="7">
    <location>
        <begin position="172"/>
        <end position="205"/>
    </location>
</feature>
<feature type="transmembrane region" description="Helical" evidence="7">
    <location>
        <begin position="583"/>
        <end position="605"/>
    </location>
</feature>
<dbReference type="Pfam" id="PF03176">
    <property type="entry name" value="MMPL"/>
    <property type="match status" value="2"/>
</dbReference>
<feature type="transmembrane region" description="Helical" evidence="7">
    <location>
        <begin position="265"/>
        <end position="287"/>
    </location>
</feature>
<feature type="transmembrane region" description="Helical" evidence="7">
    <location>
        <begin position="217"/>
        <end position="239"/>
    </location>
</feature>
<keyword evidence="6 7" id="KW-0472">Membrane</keyword>
<keyword evidence="4 7" id="KW-0812">Transmembrane</keyword>
<evidence type="ECO:0000256" key="1">
    <source>
        <dbReference type="ARBA" id="ARBA00004651"/>
    </source>
</evidence>
<feature type="transmembrane region" description="Helical" evidence="7">
    <location>
        <begin position="550"/>
        <end position="571"/>
    </location>
</feature>
<dbReference type="InterPro" id="IPR004869">
    <property type="entry name" value="MMPL_dom"/>
</dbReference>
<feature type="domain" description="Membrane transport protein MMPL" evidence="8">
    <location>
        <begin position="388"/>
        <end position="702"/>
    </location>
</feature>
<proteinExistence type="inferred from homology"/>
<feature type="transmembrane region" description="Helical" evidence="7">
    <location>
        <begin position="665"/>
        <end position="685"/>
    </location>
</feature>
<feature type="domain" description="Membrane transport protein MMPL" evidence="8">
    <location>
        <begin position="108"/>
        <end position="338"/>
    </location>
</feature>
<reference evidence="9 10" key="1">
    <citation type="submission" date="2011-11" db="EMBL/GenBank/DDBJ databases">
        <title>Whole genome shotgun sequence of Gordonia amarae NBRC 15530.</title>
        <authorList>
            <person name="Takarada H."/>
            <person name="Hosoyama A."/>
            <person name="Tsuchikane K."/>
            <person name="Katsumata H."/>
            <person name="Yamazaki S."/>
            <person name="Fujita N."/>
        </authorList>
    </citation>
    <scope>NUCLEOTIDE SEQUENCE [LARGE SCALE GENOMIC DNA]</scope>
    <source>
        <strain evidence="9 10">NBRC 15530</strain>
    </source>
</reference>
<comment type="similarity">
    <text evidence="2">Belongs to the resistance-nodulation-cell division (RND) (TC 2.A.6) family. MmpL subfamily.</text>
</comment>
<keyword evidence="3" id="KW-1003">Cell membrane</keyword>
<feature type="transmembrane region" description="Helical" evidence="7">
    <location>
        <begin position="12"/>
        <end position="30"/>
    </location>
</feature>
<evidence type="ECO:0000256" key="7">
    <source>
        <dbReference type="SAM" id="Phobius"/>
    </source>
</evidence>
<evidence type="ECO:0000256" key="4">
    <source>
        <dbReference type="ARBA" id="ARBA00022692"/>
    </source>
</evidence>
<dbReference type="SUPFAM" id="SSF82866">
    <property type="entry name" value="Multidrug efflux transporter AcrB transmembrane domain"/>
    <property type="match status" value="2"/>
</dbReference>
<protein>
    <recommendedName>
        <fullName evidence="8">Membrane transport protein MMPL domain-containing protein</fullName>
    </recommendedName>
</protein>
<sequence length="717" mass="74574">MLMKTTTVRRGYLVTVAAAIMLAAVCLVLLPSTQTRLLTGGITADSAESVRAEAQMTKYFPTARPDIVLVLTPGSTPTATLDDVLGEVRSLTGVTGVHSVPTAGGGDSSLAFVTVAPEQPAHVITDIAEAADDIGDRSGVQVTATGDKVIDGSIDVLAEESLVRAELFAAPVVALILLVVFGSVWAAMIPLLAGAVAVAIAMLGLNLLTRVTDVSAFALNLATAIGFGLAIDYSLFLVARWREGRQRGLSPEDARELAVRTSGRTIIFSGMTVVIAMAALLVFPGYFLKSLAYSGILTVTAVMAVTIGIVPRLLVLLGDRATRRYAWSRWASIEREPASGSSSSVRPQSRVRSWATVIVVTAVLLVVAAPFLGAHFILRDYRELPVGDPARVAAEQVVADFPEVGQGSVDVVFEKAPDDASLAGAAERIASLDHVAGVAWSGGTARRSGTGQVLTEPAGAPGRATFVAADGATWMRVDLAVDPGSPEAATVLRQVRTAVAGLGALVGGQTALVVDTTDGLGAALPYAITAIVVVTAVLLFLLTGSVVLPLIGVALSVLSLGATFGLLVHIFQDGNFAGVLGGFTAFGAINVSAPILLFCIAYGLSMDYQMFILARIAEEHAAGRSGDEAVRIGIATTRRVIGAAAILISVVLAAMATSGLTYLKILGLGLTVAVLVDAFVVRLFLLPAVMRICGDAVWYRPRLLDGVYRRMRLSHES</sequence>
<keyword evidence="5 7" id="KW-1133">Transmembrane helix</keyword>
<feature type="transmembrane region" description="Helical" evidence="7">
    <location>
        <begin position="293"/>
        <end position="315"/>
    </location>
</feature>
<feature type="transmembrane region" description="Helical" evidence="7">
    <location>
        <begin position="640"/>
        <end position="659"/>
    </location>
</feature>
<dbReference type="AlphaFoldDB" id="G7GPW1"/>
<evidence type="ECO:0000256" key="6">
    <source>
        <dbReference type="ARBA" id="ARBA00023136"/>
    </source>
</evidence>